<feature type="compositionally biased region" description="Low complexity" evidence="1">
    <location>
        <begin position="455"/>
        <end position="470"/>
    </location>
</feature>
<dbReference type="AlphaFoldDB" id="A0A835YIY0"/>
<evidence type="ECO:0000313" key="2">
    <source>
        <dbReference type="EMBL" id="KAG2502073.1"/>
    </source>
</evidence>
<reference evidence="2" key="1">
    <citation type="journal article" date="2020" name="bioRxiv">
        <title>Comparative genomics of Chlamydomonas.</title>
        <authorList>
            <person name="Craig R.J."/>
            <person name="Hasan A.R."/>
            <person name="Ness R.W."/>
            <person name="Keightley P.D."/>
        </authorList>
    </citation>
    <scope>NUCLEOTIDE SEQUENCE</scope>
    <source>
        <strain evidence="2">CCAP 11/70</strain>
    </source>
</reference>
<dbReference type="InterPro" id="IPR053285">
    <property type="entry name" value="Thylakoid_lumenal_pentapeptide"/>
</dbReference>
<sequence length="470" mass="48561">MESQDVEAAARQAQREAEARELKRRQMMERAIKRAGVLTTTLRRFVAEWNAARLKEIEAARLAAMAGKKKKRRGKKAAAKDAGDKDKKKKKPKTPVAEAWANLMTALDELVNKNKRVSLEDFYRGAELLAPQELLALRNIMAAANKKVFPTAGMNVTQLAIKDALWASAAAHEYQSVDRVAAAPPMAMGGLTAMRDRGVGAKQITELGYREGDLLRAGFPLAEVVEVAVHQPGRLRAAGLSVGDIVEGAGGPAALPADLQGFRGVQKLRAAGYSAAEVVAGGLDNAWDLRRAGYTASEALAAGVPPDSLRPAGWGLPELQPPSFLGPAVAAVQGADPRLLPPCLEGTRGGIWPRLLAPQVPALALRGEHGTGRHASGTGTGAATSRLGVTLRGRPGTALSAASGPAAAAASPATTQSGGAPEAHLPPRPTVAWPESGPGGASRGSQAGSLPAAQGVSRTGSLTGSGRSGG</sequence>
<comment type="caution">
    <text evidence="2">The sequence shown here is derived from an EMBL/GenBank/DDBJ whole genome shotgun (WGS) entry which is preliminary data.</text>
</comment>
<dbReference type="PANTHER" id="PTHR47121:SF2">
    <property type="entry name" value="THYLAKOID LUMENAL PROTEIN TL20.3, CHLOROPLASTIC"/>
    <property type="match status" value="1"/>
</dbReference>
<dbReference type="PANTHER" id="PTHR47121">
    <property type="entry name" value="THYLAKOID LUMENAL PROTEIN TL20.3, CHLOROPLASTIC"/>
    <property type="match status" value="1"/>
</dbReference>
<name>A0A835YIY0_9CHLO</name>
<organism evidence="2 3">
    <name type="scientific">Edaphochlamys debaryana</name>
    <dbReference type="NCBI Taxonomy" id="47281"/>
    <lineage>
        <taxon>Eukaryota</taxon>
        <taxon>Viridiplantae</taxon>
        <taxon>Chlorophyta</taxon>
        <taxon>core chlorophytes</taxon>
        <taxon>Chlorophyceae</taxon>
        <taxon>CS clade</taxon>
        <taxon>Chlamydomonadales</taxon>
        <taxon>Chlamydomonadales incertae sedis</taxon>
        <taxon>Edaphochlamys</taxon>
    </lineage>
</organism>
<dbReference type="EMBL" id="JAEHOE010000001">
    <property type="protein sequence ID" value="KAG2502073.1"/>
    <property type="molecule type" value="Genomic_DNA"/>
</dbReference>
<feature type="compositionally biased region" description="Basic residues" evidence="1">
    <location>
        <begin position="67"/>
        <end position="77"/>
    </location>
</feature>
<gene>
    <name evidence="2" type="ORF">HYH03_000566</name>
</gene>
<proteinExistence type="predicted"/>
<feature type="compositionally biased region" description="Basic and acidic residues" evidence="1">
    <location>
        <begin position="13"/>
        <end position="22"/>
    </location>
</feature>
<dbReference type="OrthoDB" id="536305at2759"/>
<protein>
    <submittedName>
        <fullName evidence="2">Uncharacterized protein</fullName>
    </submittedName>
</protein>
<keyword evidence="3" id="KW-1185">Reference proteome</keyword>
<feature type="region of interest" description="Disordered" evidence="1">
    <location>
        <begin position="65"/>
        <end position="95"/>
    </location>
</feature>
<feature type="region of interest" description="Disordered" evidence="1">
    <location>
        <begin position="395"/>
        <end position="470"/>
    </location>
</feature>
<evidence type="ECO:0000313" key="3">
    <source>
        <dbReference type="Proteomes" id="UP000612055"/>
    </source>
</evidence>
<dbReference type="Proteomes" id="UP000612055">
    <property type="component" value="Unassembled WGS sequence"/>
</dbReference>
<accession>A0A835YIY0</accession>
<feature type="region of interest" description="Disordered" evidence="1">
    <location>
        <begin position="368"/>
        <end position="387"/>
    </location>
</feature>
<evidence type="ECO:0000256" key="1">
    <source>
        <dbReference type="SAM" id="MobiDB-lite"/>
    </source>
</evidence>
<feature type="compositionally biased region" description="Low complexity" evidence="1">
    <location>
        <begin position="395"/>
        <end position="420"/>
    </location>
</feature>
<feature type="region of interest" description="Disordered" evidence="1">
    <location>
        <begin position="1"/>
        <end position="22"/>
    </location>
</feature>